<dbReference type="GO" id="GO:0097352">
    <property type="term" value="P:autophagosome maturation"/>
    <property type="evidence" value="ECO:0007669"/>
    <property type="project" value="TreeGrafter"/>
</dbReference>
<gene>
    <name evidence="6" type="ORF">CLODIP_2_CD16164</name>
</gene>
<accession>A0A8S1CL50</accession>
<dbReference type="SUPFAM" id="SSF54236">
    <property type="entry name" value="Ubiquitin-like"/>
    <property type="match status" value="1"/>
</dbReference>
<dbReference type="GO" id="GO:0034274">
    <property type="term" value="C:Atg12-Atg5-Atg16 complex"/>
    <property type="evidence" value="ECO:0007669"/>
    <property type="project" value="TreeGrafter"/>
</dbReference>
<dbReference type="PANTHER" id="PTHR13385:SF0">
    <property type="entry name" value="UBIQUITIN-LIKE PROTEIN ATG12"/>
    <property type="match status" value="1"/>
</dbReference>
<dbReference type="OrthoDB" id="10003551at2759"/>
<dbReference type="Gene3D" id="3.10.20.90">
    <property type="entry name" value="Phosphatidylinositol 3-kinase Catalytic Subunit, Chain A, domain 1"/>
    <property type="match status" value="1"/>
</dbReference>
<keyword evidence="3 4" id="KW-0072">Autophagy</keyword>
<dbReference type="CDD" id="cd01612">
    <property type="entry name" value="Ubl_ATG12"/>
    <property type="match status" value="1"/>
</dbReference>
<sequence>MENSLTSHYPGRLSVRFRLKDRFRGSGSVVARLLCHLGVFNKLLDQNRNFNSADEFESLFSIIIMEAGNAANEDKSDSSPVEEQPSSVAETASDALDAGNAAGANAEPTKRPKPASSDKSKIEILLKAAGNAPILKQKKWIVPQDRTIGWIMDFIKRCLKLEGGENLFLYLNQSFAPSPDQVIANLYECFGADGNLVFHYSLTPAWG</sequence>
<comment type="function">
    <text evidence="4">Ubiquitin-like protein involved in autophagic vesicle formation.</text>
</comment>
<dbReference type="EMBL" id="CADEPI010000023">
    <property type="protein sequence ID" value="CAB3366003.1"/>
    <property type="molecule type" value="Genomic_DNA"/>
</dbReference>
<keyword evidence="2 4" id="KW-0833">Ubl conjugation pathway</keyword>
<feature type="compositionally biased region" description="Polar residues" evidence="5">
    <location>
        <begin position="78"/>
        <end position="90"/>
    </location>
</feature>
<dbReference type="Pfam" id="PF04110">
    <property type="entry name" value="APG12"/>
    <property type="match status" value="1"/>
</dbReference>
<evidence type="ECO:0000256" key="3">
    <source>
        <dbReference type="ARBA" id="ARBA00023006"/>
    </source>
</evidence>
<evidence type="ECO:0000313" key="6">
    <source>
        <dbReference type="EMBL" id="CAB3366003.1"/>
    </source>
</evidence>
<organism evidence="6 7">
    <name type="scientific">Cloeon dipterum</name>
    <dbReference type="NCBI Taxonomy" id="197152"/>
    <lineage>
        <taxon>Eukaryota</taxon>
        <taxon>Metazoa</taxon>
        <taxon>Ecdysozoa</taxon>
        <taxon>Arthropoda</taxon>
        <taxon>Hexapoda</taxon>
        <taxon>Insecta</taxon>
        <taxon>Pterygota</taxon>
        <taxon>Palaeoptera</taxon>
        <taxon>Ephemeroptera</taxon>
        <taxon>Pisciforma</taxon>
        <taxon>Baetidae</taxon>
        <taxon>Cloeon</taxon>
    </lineage>
</organism>
<dbReference type="GO" id="GO:0061723">
    <property type="term" value="P:glycophagy"/>
    <property type="evidence" value="ECO:0007669"/>
    <property type="project" value="TreeGrafter"/>
</dbReference>
<protein>
    <recommendedName>
        <fullName evidence="4">Ubiquitin-like protein ATG12</fullName>
    </recommendedName>
</protein>
<dbReference type="InterPro" id="IPR007242">
    <property type="entry name" value="Atg12"/>
</dbReference>
<feature type="region of interest" description="Disordered" evidence="5">
    <location>
        <begin position="100"/>
        <end position="119"/>
    </location>
</feature>
<comment type="subunit">
    <text evidence="4">Forms a conjugate with ATG5.</text>
</comment>
<reference evidence="6 7" key="1">
    <citation type="submission" date="2020-04" db="EMBL/GenBank/DDBJ databases">
        <authorList>
            <person name="Alioto T."/>
            <person name="Alioto T."/>
            <person name="Gomez Garrido J."/>
        </authorList>
    </citation>
    <scope>NUCLEOTIDE SEQUENCE [LARGE SCALE GENOMIC DNA]</scope>
</reference>
<evidence type="ECO:0000256" key="2">
    <source>
        <dbReference type="ARBA" id="ARBA00022786"/>
    </source>
</evidence>
<evidence type="ECO:0000256" key="4">
    <source>
        <dbReference type="RuleBase" id="RU361201"/>
    </source>
</evidence>
<dbReference type="PANTHER" id="PTHR13385">
    <property type="entry name" value="AUTOPHAGY PROTEIN 12"/>
    <property type="match status" value="1"/>
</dbReference>
<dbReference type="Proteomes" id="UP000494165">
    <property type="component" value="Unassembled WGS sequence"/>
</dbReference>
<dbReference type="FunFam" id="3.10.20.90:FF:000150">
    <property type="entry name" value="Ubiquitin-like protein ATG12"/>
    <property type="match status" value="1"/>
</dbReference>
<dbReference type="GO" id="GO:0000045">
    <property type="term" value="P:autophagosome assembly"/>
    <property type="evidence" value="ECO:0007669"/>
    <property type="project" value="InterPro"/>
</dbReference>
<evidence type="ECO:0000256" key="5">
    <source>
        <dbReference type="SAM" id="MobiDB-lite"/>
    </source>
</evidence>
<dbReference type="InterPro" id="IPR029071">
    <property type="entry name" value="Ubiquitin-like_domsf"/>
</dbReference>
<evidence type="ECO:0000313" key="7">
    <source>
        <dbReference type="Proteomes" id="UP000494165"/>
    </source>
</evidence>
<dbReference type="GO" id="GO:0034045">
    <property type="term" value="C:phagophore assembly site membrane"/>
    <property type="evidence" value="ECO:0007669"/>
    <property type="project" value="TreeGrafter"/>
</dbReference>
<comment type="similarity">
    <text evidence="4">Belongs to the ATG12 family.</text>
</comment>
<comment type="caution">
    <text evidence="6">The sequence shown here is derived from an EMBL/GenBank/DDBJ whole genome shotgun (WGS) entry which is preliminary data.</text>
</comment>
<feature type="region of interest" description="Disordered" evidence="5">
    <location>
        <begin position="71"/>
        <end position="92"/>
    </location>
</feature>
<name>A0A8S1CL50_9INSE</name>
<keyword evidence="7" id="KW-1185">Reference proteome</keyword>
<dbReference type="GO" id="GO:0019776">
    <property type="term" value="F:Atg8-family ligase activity"/>
    <property type="evidence" value="ECO:0007669"/>
    <property type="project" value="TreeGrafter"/>
</dbReference>
<evidence type="ECO:0000256" key="1">
    <source>
        <dbReference type="ARBA" id="ARBA00022499"/>
    </source>
</evidence>
<dbReference type="GO" id="GO:0034727">
    <property type="term" value="P:piecemeal microautophagy of the nucleus"/>
    <property type="evidence" value="ECO:0007669"/>
    <property type="project" value="TreeGrafter"/>
</dbReference>
<dbReference type="AlphaFoldDB" id="A0A8S1CL50"/>
<keyword evidence="1 4" id="KW-1017">Isopeptide bond</keyword>
<dbReference type="GO" id="GO:0000422">
    <property type="term" value="P:autophagy of mitochondrion"/>
    <property type="evidence" value="ECO:0007669"/>
    <property type="project" value="TreeGrafter"/>
</dbReference>
<proteinExistence type="inferred from homology"/>
<dbReference type="GO" id="GO:0000421">
    <property type="term" value="C:autophagosome membrane"/>
    <property type="evidence" value="ECO:0007669"/>
    <property type="project" value="TreeGrafter"/>
</dbReference>